<gene>
    <name evidence="4 9" type="primary">proC</name>
    <name evidence="9" type="ORF">DF168_00791</name>
</gene>
<sequence>MSRVAFIGAGRMATAMVSGLLDTEFCRNTEICCMSAPDGTAEELALKTGIGVVPNLSQLIENADILILAIKPQQLETLEVSKLTSLSGKLVISILAGTKLANLRTKFSEAKNIIRAMPNTPGQIGAGITCYTSSKQMSNEDRISVERILGSMGKVIHLPESQIDAVTALSGSGPAYVFEFVAGLRDAGIEAGLNKEVAYKLAIETTLGSSRLLVRSGETPETLRDLVSSPGGTTLAGLAEMSKADFRGVLRKTVQAAKKRSIELSKPA</sequence>
<comment type="subcellular location">
    <subcellularLocation>
        <location evidence="4">Cytoplasm</location>
    </subcellularLocation>
</comment>
<dbReference type="PANTHER" id="PTHR11645">
    <property type="entry name" value="PYRROLINE-5-CARBOXYLATE REDUCTASE"/>
    <property type="match status" value="1"/>
</dbReference>
<dbReference type="GO" id="GO:0005737">
    <property type="term" value="C:cytoplasm"/>
    <property type="evidence" value="ECO:0007669"/>
    <property type="project" value="UniProtKB-SubCell"/>
</dbReference>
<keyword evidence="4" id="KW-0641">Proline biosynthesis</keyword>
<feature type="binding site" evidence="6">
    <location>
        <position position="35"/>
    </location>
    <ligand>
        <name>NADP(+)</name>
        <dbReference type="ChEBI" id="CHEBI:58349"/>
    </ligand>
</feature>
<dbReference type="EMBL" id="CP029803">
    <property type="protein sequence ID" value="AWT59599.1"/>
    <property type="molecule type" value="Genomic_DNA"/>
</dbReference>
<dbReference type="Gene3D" id="1.10.3730.10">
    <property type="entry name" value="ProC C-terminal domain-like"/>
    <property type="match status" value="1"/>
</dbReference>
<keyword evidence="3 4" id="KW-0560">Oxidoreductase</keyword>
<feature type="domain" description="Pyrroline-5-carboxylate reductase dimerisation" evidence="8">
    <location>
        <begin position="160"/>
        <end position="264"/>
    </location>
</feature>
<evidence type="ECO:0000259" key="8">
    <source>
        <dbReference type="Pfam" id="PF14748"/>
    </source>
</evidence>
<dbReference type="UniPathway" id="UPA00098">
    <property type="reaction ID" value="UER00361"/>
</dbReference>
<name>A0A2Z4AC16_9BACT</name>
<dbReference type="InterPro" id="IPR008927">
    <property type="entry name" value="6-PGluconate_DH-like_C_sf"/>
</dbReference>
<dbReference type="InterPro" id="IPR028939">
    <property type="entry name" value="P5C_Rdtase_cat_N"/>
</dbReference>
<keyword evidence="4" id="KW-0963">Cytoplasm</keyword>
<evidence type="ECO:0000313" key="9">
    <source>
        <dbReference type="EMBL" id="AWT59599.1"/>
    </source>
</evidence>
<organism evidence="9 10">
    <name type="scientific">Candidatus Moanibacter tarae</name>
    <dbReference type="NCBI Taxonomy" id="2200854"/>
    <lineage>
        <taxon>Bacteria</taxon>
        <taxon>Pseudomonadati</taxon>
        <taxon>Verrucomicrobiota</taxon>
        <taxon>Opitutia</taxon>
        <taxon>Puniceicoccales</taxon>
        <taxon>Puniceicoccales incertae sedis</taxon>
        <taxon>Candidatus Moanibacter</taxon>
    </lineage>
</organism>
<dbReference type="PIRSF" id="PIRSF000193">
    <property type="entry name" value="Pyrrol-5-carb_rd"/>
    <property type="match status" value="1"/>
</dbReference>
<dbReference type="SUPFAM" id="SSF48179">
    <property type="entry name" value="6-phosphogluconate dehydrogenase C-terminal domain-like"/>
    <property type="match status" value="1"/>
</dbReference>
<dbReference type="KEGG" id="mtar:DF168_00791"/>
<evidence type="ECO:0000256" key="6">
    <source>
        <dbReference type="PIRSR" id="PIRSR000193-1"/>
    </source>
</evidence>
<evidence type="ECO:0000256" key="5">
    <source>
        <dbReference type="NCBIfam" id="TIGR00112"/>
    </source>
</evidence>
<dbReference type="InterPro" id="IPR000304">
    <property type="entry name" value="Pyrroline-COOH_reductase"/>
</dbReference>
<dbReference type="SUPFAM" id="SSF51735">
    <property type="entry name" value="NAD(P)-binding Rossmann-fold domains"/>
    <property type="match status" value="1"/>
</dbReference>
<comment type="catalytic activity">
    <reaction evidence="4">
        <text>L-proline + NAD(+) = (S)-1-pyrroline-5-carboxylate + NADH + 2 H(+)</text>
        <dbReference type="Rhea" id="RHEA:14105"/>
        <dbReference type="ChEBI" id="CHEBI:15378"/>
        <dbReference type="ChEBI" id="CHEBI:17388"/>
        <dbReference type="ChEBI" id="CHEBI:57540"/>
        <dbReference type="ChEBI" id="CHEBI:57945"/>
        <dbReference type="ChEBI" id="CHEBI:60039"/>
        <dbReference type="EC" id="1.5.1.2"/>
    </reaction>
</comment>
<dbReference type="AlphaFoldDB" id="A0A2Z4AC16"/>
<comment type="catalytic activity">
    <reaction evidence="4">
        <text>L-proline + NADP(+) = (S)-1-pyrroline-5-carboxylate + NADPH + 2 H(+)</text>
        <dbReference type="Rhea" id="RHEA:14109"/>
        <dbReference type="ChEBI" id="CHEBI:15378"/>
        <dbReference type="ChEBI" id="CHEBI:17388"/>
        <dbReference type="ChEBI" id="CHEBI:57783"/>
        <dbReference type="ChEBI" id="CHEBI:58349"/>
        <dbReference type="ChEBI" id="CHEBI:60039"/>
        <dbReference type="EC" id="1.5.1.2"/>
    </reaction>
</comment>
<reference evidence="9 10" key="1">
    <citation type="submission" date="2018-06" db="EMBL/GenBank/DDBJ databases">
        <title>Draft Genome Sequence of a Novel Marine Bacterium Related to the Verrucomicrobia.</title>
        <authorList>
            <person name="Vosseberg J."/>
            <person name="Martijn J."/>
            <person name="Ettema T.J.G."/>
        </authorList>
    </citation>
    <scope>NUCLEOTIDE SEQUENCE [LARGE SCALE GENOMIC DNA]</scope>
    <source>
        <strain evidence="9">TARA_B100001123</strain>
    </source>
</reference>
<evidence type="ECO:0000313" key="10">
    <source>
        <dbReference type="Proteomes" id="UP000247465"/>
    </source>
</evidence>
<dbReference type="Pfam" id="PF14748">
    <property type="entry name" value="P5CR_dimer"/>
    <property type="match status" value="1"/>
</dbReference>
<evidence type="ECO:0000256" key="3">
    <source>
        <dbReference type="ARBA" id="ARBA00023002"/>
    </source>
</evidence>
<dbReference type="EC" id="1.5.1.2" evidence="4 5"/>
<comment type="pathway">
    <text evidence="4">Amino-acid biosynthesis; L-proline biosynthesis; L-proline from L-glutamate 5-semialdehyde: step 1/1.</text>
</comment>
<evidence type="ECO:0000256" key="2">
    <source>
        <dbReference type="ARBA" id="ARBA00022857"/>
    </source>
</evidence>
<dbReference type="Gene3D" id="3.40.50.720">
    <property type="entry name" value="NAD(P)-binding Rossmann-like Domain"/>
    <property type="match status" value="1"/>
</dbReference>
<feature type="domain" description="Pyrroline-5-carboxylate reductase catalytic N-terminal" evidence="7">
    <location>
        <begin position="3"/>
        <end position="97"/>
    </location>
</feature>
<feature type="binding site" evidence="6">
    <location>
        <begin position="69"/>
        <end position="72"/>
    </location>
    <ligand>
        <name>NADP(+)</name>
        <dbReference type="ChEBI" id="CHEBI:58349"/>
    </ligand>
</feature>
<accession>A0A2Z4AC16</accession>
<dbReference type="PANTHER" id="PTHR11645:SF0">
    <property type="entry name" value="PYRROLINE-5-CARBOXYLATE REDUCTASE 3"/>
    <property type="match status" value="1"/>
</dbReference>
<evidence type="ECO:0000256" key="1">
    <source>
        <dbReference type="ARBA" id="ARBA00005525"/>
    </source>
</evidence>
<dbReference type="InterPro" id="IPR029036">
    <property type="entry name" value="P5CR_dimer"/>
</dbReference>
<evidence type="ECO:0000256" key="4">
    <source>
        <dbReference type="HAMAP-Rule" id="MF_01925"/>
    </source>
</evidence>
<dbReference type="HAMAP" id="MF_01925">
    <property type="entry name" value="P5C_reductase"/>
    <property type="match status" value="1"/>
</dbReference>
<dbReference type="Pfam" id="PF03807">
    <property type="entry name" value="F420_oxidored"/>
    <property type="match status" value="1"/>
</dbReference>
<dbReference type="FunFam" id="1.10.3730.10:FF:000001">
    <property type="entry name" value="Pyrroline-5-carboxylate reductase"/>
    <property type="match status" value="1"/>
</dbReference>
<keyword evidence="4" id="KW-0028">Amino-acid biosynthesis</keyword>
<dbReference type="Proteomes" id="UP000247465">
    <property type="component" value="Chromosome"/>
</dbReference>
<proteinExistence type="inferred from homology"/>
<evidence type="ECO:0000259" key="7">
    <source>
        <dbReference type="Pfam" id="PF03807"/>
    </source>
</evidence>
<dbReference type="GO" id="GO:0055129">
    <property type="term" value="P:L-proline biosynthetic process"/>
    <property type="evidence" value="ECO:0007669"/>
    <property type="project" value="UniProtKB-UniRule"/>
</dbReference>
<comment type="similarity">
    <text evidence="1 4">Belongs to the pyrroline-5-carboxylate reductase family.</text>
</comment>
<dbReference type="NCBIfam" id="TIGR00112">
    <property type="entry name" value="proC"/>
    <property type="match status" value="1"/>
</dbReference>
<keyword evidence="2 4" id="KW-0521">NADP</keyword>
<comment type="function">
    <text evidence="4">Catalyzes the reduction of 1-pyrroline-5-carboxylate (PCA) to L-proline.</text>
</comment>
<protein>
    <recommendedName>
        <fullName evidence="4 5">Pyrroline-5-carboxylate reductase</fullName>
        <shortName evidence="4">P5C reductase</shortName>
        <shortName evidence="4">P5CR</shortName>
        <ecNumber evidence="4 5">1.5.1.2</ecNumber>
    </recommendedName>
    <alternativeName>
        <fullName evidence="4">PCA reductase</fullName>
    </alternativeName>
</protein>
<feature type="binding site" evidence="6">
    <location>
        <begin position="7"/>
        <end position="12"/>
    </location>
    <ligand>
        <name>NADP(+)</name>
        <dbReference type="ChEBI" id="CHEBI:58349"/>
    </ligand>
</feature>
<dbReference type="InterPro" id="IPR036291">
    <property type="entry name" value="NAD(P)-bd_dom_sf"/>
</dbReference>
<dbReference type="GO" id="GO:0004735">
    <property type="term" value="F:pyrroline-5-carboxylate reductase activity"/>
    <property type="evidence" value="ECO:0007669"/>
    <property type="project" value="UniProtKB-UniRule"/>
</dbReference>